<dbReference type="InterPro" id="IPR000362">
    <property type="entry name" value="Fumarate_lyase_fam"/>
</dbReference>
<dbReference type="Gene3D" id="1.10.40.30">
    <property type="entry name" value="Fumarase/aspartase (C-terminal domain)"/>
    <property type="match status" value="1"/>
</dbReference>
<feature type="domain" description="Argininosuccinate lyase C-terminal" evidence="8">
    <location>
        <begin position="365"/>
        <end position="432"/>
    </location>
</feature>
<organism evidence="9 10">
    <name type="scientific">Caulochytrium protostelioides</name>
    <dbReference type="NCBI Taxonomy" id="1555241"/>
    <lineage>
        <taxon>Eukaryota</taxon>
        <taxon>Fungi</taxon>
        <taxon>Fungi incertae sedis</taxon>
        <taxon>Chytridiomycota</taxon>
        <taxon>Chytridiomycota incertae sedis</taxon>
        <taxon>Chytridiomycetes</taxon>
        <taxon>Caulochytriales</taxon>
        <taxon>Caulochytriaceae</taxon>
        <taxon>Caulochytrium</taxon>
    </lineage>
</organism>
<dbReference type="InterPro" id="IPR009049">
    <property type="entry name" value="Argininosuccinate_lyase"/>
</dbReference>
<sequence length="466" mass="52182">MAQTWGGRFTGKTDPLMWQFNESLRYDRRLWRQDLTGSQAYACALEKKGILSATERQQIHDGLEQVRAEWANGTFAVKPADEDIHSANERRLSEIIGNGVAGKLHTGRSRNDQVATDMRLWLRDAGRDLIPLVRTFIQVTTERAASEIEHVMPGYTHLQRAQPIRWSHWLLQWAWTLKADLERLEQVIARCNRCPLGAGALAGNPFEVDREMLASMLHFDGVIENSLYATTDRDFVTEFMFWASNTLVHLSRWSEDLILYSTAEFGFVSMADAYSTGSSIMPQKKNADALELIRGKSGRLLGNLVGFMTTNKGLPSTYNKDLQEDKEPLFDSYDTVQAILQIATGVVSTLQIHPSKMRAALTTDLLATDLAEYLVRRGVPFRETHHVAGAAVKLAETRGISMADLSLADLQNLHSGFEADVMKVWDFEASVDRRNSTGGTSRHAVEGQIAALRAWLAKTERPQASS</sequence>
<dbReference type="GO" id="GO:0004056">
    <property type="term" value="F:argininosuccinate lyase activity"/>
    <property type="evidence" value="ECO:0007669"/>
    <property type="project" value="UniProtKB-EC"/>
</dbReference>
<proteinExistence type="inferred from homology"/>
<dbReference type="PRINTS" id="PR00149">
    <property type="entry name" value="FUMRATELYASE"/>
</dbReference>
<evidence type="ECO:0000259" key="8">
    <source>
        <dbReference type="Pfam" id="PF14698"/>
    </source>
</evidence>
<dbReference type="OrthoDB" id="2561043at2759"/>
<dbReference type="FunFam" id="1.10.40.30:FF:000001">
    <property type="entry name" value="Argininosuccinate lyase"/>
    <property type="match status" value="1"/>
</dbReference>
<dbReference type="PANTHER" id="PTHR43814:SF1">
    <property type="entry name" value="ARGININOSUCCINATE LYASE"/>
    <property type="match status" value="1"/>
</dbReference>
<evidence type="ECO:0000313" key="10">
    <source>
        <dbReference type="Proteomes" id="UP000274922"/>
    </source>
</evidence>
<reference evidence="10" key="1">
    <citation type="journal article" date="2018" name="Nat. Microbiol.">
        <title>Leveraging single-cell genomics to expand the fungal tree of life.</title>
        <authorList>
            <person name="Ahrendt S.R."/>
            <person name="Quandt C.A."/>
            <person name="Ciobanu D."/>
            <person name="Clum A."/>
            <person name="Salamov A."/>
            <person name="Andreopoulos B."/>
            <person name="Cheng J.F."/>
            <person name="Woyke T."/>
            <person name="Pelin A."/>
            <person name="Henrissat B."/>
            <person name="Reynolds N.K."/>
            <person name="Benny G.L."/>
            <person name="Smith M.E."/>
            <person name="James T.Y."/>
            <person name="Grigoriev I.V."/>
        </authorList>
    </citation>
    <scope>NUCLEOTIDE SEQUENCE [LARGE SCALE GENOMIC DNA]</scope>
    <source>
        <strain evidence="10">ATCC 52028</strain>
    </source>
</reference>
<dbReference type="InterPro" id="IPR008948">
    <property type="entry name" value="L-Aspartase-like"/>
</dbReference>
<comment type="similarity">
    <text evidence="3">Belongs to the lyase 1 family. Argininosuccinate lyase subfamily.</text>
</comment>
<evidence type="ECO:0000256" key="1">
    <source>
        <dbReference type="ARBA" id="ARBA00000985"/>
    </source>
</evidence>
<dbReference type="AlphaFoldDB" id="A0A4P9XCT3"/>
<evidence type="ECO:0000313" key="9">
    <source>
        <dbReference type="EMBL" id="RKP03255.1"/>
    </source>
</evidence>
<dbReference type="STRING" id="1555241.A0A4P9XCT3"/>
<keyword evidence="10" id="KW-1185">Reference proteome</keyword>
<comment type="catalytic activity">
    <reaction evidence="1">
        <text>2-(N(omega)-L-arginino)succinate = fumarate + L-arginine</text>
        <dbReference type="Rhea" id="RHEA:24020"/>
        <dbReference type="ChEBI" id="CHEBI:29806"/>
        <dbReference type="ChEBI" id="CHEBI:32682"/>
        <dbReference type="ChEBI" id="CHEBI:57472"/>
        <dbReference type="EC" id="4.3.2.1"/>
    </reaction>
</comment>
<dbReference type="InterPro" id="IPR022761">
    <property type="entry name" value="Fumarate_lyase_N"/>
</dbReference>
<dbReference type="InterPro" id="IPR020557">
    <property type="entry name" value="Fumarate_lyase_CS"/>
</dbReference>
<dbReference type="SUPFAM" id="SSF48557">
    <property type="entry name" value="L-aspartase-like"/>
    <property type="match status" value="1"/>
</dbReference>
<dbReference type="EC" id="4.3.2.1" evidence="4"/>
<dbReference type="EMBL" id="ML014126">
    <property type="protein sequence ID" value="RKP03255.1"/>
    <property type="molecule type" value="Genomic_DNA"/>
</dbReference>
<dbReference type="GO" id="GO:0005829">
    <property type="term" value="C:cytosol"/>
    <property type="evidence" value="ECO:0007669"/>
    <property type="project" value="TreeGrafter"/>
</dbReference>
<dbReference type="NCBIfam" id="TIGR00838">
    <property type="entry name" value="argH"/>
    <property type="match status" value="1"/>
</dbReference>
<feature type="domain" description="Fumarate lyase N-terminal" evidence="7">
    <location>
        <begin position="7"/>
        <end position="302"/>
    </location>
</feature>
<evidence type="ECO:0000256" key="6">
    <source>
        <dbReference type="ARBA" id="ARBA00032749"/>
    </source>
</evidence>
<protein>
    <recommendedName>
        <fullName evidence="5">Argininosuccinate lyase</fullName>
        <ecNumber evidence="4">4.3.2.1</ecNumber>
    </recommendedName>
    <alternativeName>
        <fullName evidence="6">Arginosuccinase</fullName>
    </alternativeName>
</protein>
<gene>
    <name evidence="9" type="ORF">CXG81DRAFT_24140</name>
</gene>
<evidence type="ECO:0000256" key="4">
    <source>
        <dbReference type="ARBA" id="ARBA00012338"/>
    </source>
</evidence>
<comment type="pathway">
    <text evidence="2">Amino-acid biosynthesis; L-arginine biosynthesis; L-arginine from L-ornithine and carbamoyl phosphate: step 3/3.</text>
</comment>
<dbReference type="PROSITE" id="PS00163">
    <property type="entry name" value="FUMARATE_LYASES"/>
    <property type="match status" value="1"/>
</dbReference>
<dbReference type="InterPro" id="IPR024083">
    <property type="entry name" value="Fumarase/histidase_N"/>
</dbReference>
<dbReference type="PANTHER" id="PTHR43814">
    <property type="entry name" value="ARGININOSUCCINATE LYASE"/>
    <property type="match status" value="1"/>
</dbReference>
<accession>A0A4P9XCT3</accession>
<dbReference type="GO" id="GO:0042450">
    <property type="term" value="P:L-arginine biosynthetic process via ornithine"/>
    <property type="evidence" value="ECO:0007669"/>
    <property type="project" value="InterPro"/>
</dbReference>
<dbReference type="FunFam" id="1.10.275.10:FF:000002">
    <property type="entry name" value="Argininosuccinate lyase"/>
    <property type="match status" value="1"/>
</dbReference>
<evidence type="ECO:0000256" key="5">
    <source>
        <dbReference type="ARBA" id="ARBA00019698"/>
    </source>
</evidence>
<dbReference type="Pfam" id="PF00206">
    <property type="entry name" value="Lyase_1"/>
    <property type="match status" value="1"/>
</dbReference>
<dbReference type="FunFam" id="1.20.200.10:FF:000002">
    <property type="entry name" value="Argininosuccinate lyase"/>
    <property type="match status" value="1"/>
</dbReference>
<dbReference type="CDD" id="cd01359">
    <property type="entry name" value="Argininosuccinate_lyase"/>
    <property type="match status" value="1"/>
</dbReference>
<dbReference type="Gene3D" id="1.20.200.10">
    <property type="entry name" value="Fumarase/aspartase (Central domain)"/>
    <property type="match status" value="1"/>
</dbReference>
<evidence type="ECO:0000256" key="3">
    <source>
        <dbReference type="ARBA" id="ARBA00010755"/>
    </source>
</evidence>
<evidence type="ECO:0000256" key="2">
    <source>
        <dbReference type="ARBA" id="ARBA00004941"/>
    </source>
</evidence>
<dbReference type="Proteomes" id="UP000274922">
    <property type="component" value="Unassembled WGS sequence"/>
</dbReference>
<dbReference type="PRINTS" id="PR00145">
    <property type="entry name" value="ARGSUCLYASE"/>
</dbReference>
<evidence type="ECO:0000259" key="7">
    <source>
        <dbReference type="Pfam" id="PF00206"/>
    </source>
</evidence>
<dbReference type="HAMAP" id="MF_00006">
    <property type="entry name" value="Arg_succ_lyase"/>
    <property type="match status" value="1"/>
</dbReference>
<dbReference type="Pfam" id="PF14698">
    <property type="entry name" value="ASL_C2"/>
    <property type="match status" value="1"/>
</dbReference>
<dbReference type="Gene3D" id="1.10.275.10">
    <property type="entry name" value="Fumarase/aspartase (N-terminal domain)"/>
    <property type="match status" value="1"/>
</dbReference>
<dbReference type="InterPro" id="IPR029419">
    <property type="entry name" value="Arg_succ_lyase_C"/>
</dbReference>
<name>A0A4P9XCT3_9FUNG</name>